<keyword evidence="3" id="KW-1185">Reference proteome</keyword>
<dbReference type="Pfam" id="PF01425">
    <property type="entry name" value="Amidase"/>
    <property type="match status" value="1"/>
</dbReference>
<dbReference type="InterPro" id="IPR023631">
    <property type="entry name" value="Amidase_dom"/>
</dbReference>
<dbReference type="AlphaFoldDB" id="A0A7M7TGJ1"/>
<evidence type="ECO:0000313" key="3">
    <source>
        <dbReference type="Proteomes" id="UP000007110"/>
    </source>
</evidence>
<dbReference type="PANTHER" id="PTHR11895:SF170">
    <property type="entry name" value="AMIDASE"/>
    <property type="match status" value="1"/>
</dbReference>
<reference evidence="3" key="1">
    <citation type="submission" date="2015-02" db="EMBL/GenBank/DDBJ databases">
        <title>Genome sequencing for Strongylocentrotus purpuratus.</title>
        <authorList>
            <person name="Murali S."/>
            <person name="Liu Y."/>
            <person name="Vee V."/>
            <person name="English A."/>
            <person name="Wang M."/>
            <person name="Skinner E."/>
            <person name="Han Y."/>
            <person name="Muzny D.M."/>
            <person name="Worley K.C."/>
            <person name="Gibbs R.A."/>
        </authorList>
    </citation>
    <scope>NUCLEOTIDE SEQUENCE</scope>
</reference>
<dbReference type="RefSeq" id="XP_784030.4">
    <property type="nucleotide sequence ID" value="XM_778937.5"/>
</dbReference>
<feature type="domain" description="Amidase" evidence="1">
    <location>
        <begin position="134"/>
        <end position="542"/>
    </location>
</feature>
<dbReference type="OMA" id="NCDTRTC"/>
<name>A0A7M7TGJ1_STRPU</name>
<evidence type="ECO:0000313" key="2">
    <source>
        <dbReference type="EnsemblMetazoa" id="XP_784030"/>
    </source>
</evidence>
<dbReference type="SUPFAM" id="SSF75304">
    <property type="entry name" value="Amidase signature (AS) enzymes"/>
    <property type="match status" value="1"/>
</dbReference>
<protein>
    <recommendedName>
        <fullName evidence="1">Amidase domain-containing protein</fullName>
    </recommendedName>
</protein>
<dbReference type="KEGG" id="spu:578788"/>
<dbReference type="EnsemblMetazoa" id="XM_778937">
    <property type="protein sequence ID" value="XP_784030"/>
    <property type="gene ID" value="LOC578788"/>
</dbReference>
<evidence type="ECO:0000259" key="1">
    <source>
        <dbReference type="Pfam" id="PF01425"/>
    </source>
</evidence>
<dbReference type="InterPro" id="IPR036928">
    <property type="entry name" value="AS_sf"/>
</dbReference>
<dbReference type="PANTHER" id="PTHR11895">
    <property type="entry name" value="TRANSAMIDASE"/>
    <property type="match status" value="1"/>
</dbReference>
<reference evidence="2" key="2">
    <citation type="submission" date="2021-01" db="UniProtKB">
        <authorList>
            <consortium name="EnsemblMetazoa"/>
        </authorList>
    </citation>
    <scope>IDENTIFICATION</scope>
</reference>
<organism evidence="2 3">
    <name type="scientific">Strongylocentrotus purpuratus</name>
    <name type="common">Purple sea urchin</name>
    <dbReference type="NCBI Taxonomy" id="7668"/>
    <lineage>
        <taxon>Eukaryota</taxon>
        <taxon>Metazoa</taxon>
        <taxon>Echinodermata</taxon>
        <taxon>Eleutherozoa</taxon>
        <taxon>Echinozoa</taxon>
        <taxon>Echinoidea</taxon>
        <taxon>Euechinoidea</taxon>
        <taxon>Echinacea</taxon>
        <taxon>Camarodonta</taxon>
        <taxon>Echinidea</taxon>
        <taxon>Strongylocentrotidae</taxon>
        <taxon>Strongylocentrotus</taxon>
    </lineage>
</organism>
<dbReference type="OrthoDB" id="421993at2759"/>
<dbReference type="GO" id="GO:0003824">
    <property type="term" value="F:catalytic activity"/>
    <property type="evidence" value="ECO:0007669"/>
    <property type="project" value="InterPro"/>
</dbReference>
<dbReference type="Gene3D" id="1.10.20.60">
    <property type="entry name" value="Glu-tRNAGln amidotransferase C subunit, N-terminal domain"/>
    <property type="match status" value="1"/>
</dbReference>
<dbReference type="Gene3D" id="3.90.1300.10">
    <property type="entry name" value="Amidase signature (AS) domain"/>
    <property type="match status" value="1"/>
</dbReference>
<sequence length="558" mass="60606">MAMSTIKEITDNELSFVPCLRYNGMKQFIGVQSIHRMASHSSGRAANDLYNCPAVRKPTLAQVKDIAKDLGFQYEDDDIQKYKAIIGESIDSINSVEHLVEPRLPTRYPRLPGYRPKQQDNPYNAWYWRCEIQGASGGKLAGKRVAIKDNAAVAGVPMMNGCHALEGFTPDFDATVVTRILDEGGSIAGKTVCENLCLSGSSYTAAKGPVMNPHDTTRSSGGSSSGSAVVVLAGDVDMAIGSDQGGSIRMPAAWTGIVGLKPTYGLVPYTGVWSIEPSFDHIGPMARTVHDCAQLLEVIAGYDHGKDHRQCQHITVPEYIKELEGSSVSGIRIGLLEEGLNNPNADSAVSGIVENLVNKLSMFGASIGRISVPLHLKAPGIWNCIAEGVFETTVRHGGVGSGHPGFYPSGFINESGKMFKSRPNDISDHMKLALMKAEYLKKNYHGRVYGRGRNLTILLREAYEKALEEVDIIAMPTIPFTATKLLSKDDPICEYHRRASEVNVNTHPFNLTGHPALSVNAGFLEGLPVGLMLVGRHNDELTIFKVAQAVEKIRDETN</sequence>
<proteinExistence type="predicted"/>
<dbReference type="InParanoid" id="A0A7M7TGJ1"/>
<dbReference type="GeneID" id="578788"/>
<dbReference type="InterPro" id="IPR000120">
    <property type="entry name" value="Amidase"/>
</dbReference>
<dbReference type="NCBIfam" id="NF005565">
    <property type="entry name" value="PRK07235.1"/>
    <property type="match status" value="1"/>
</dbReference>
<accession>A0A7M7TGJ1</accession>
<dbReference type="Proteomes" id="UP000007110">
    <property type="component" value="Unassembled WGS sequence"/>
</dbReference>